<dbReference type="Gene3D" id="2.60.40.200">
    <property type="entry name" value="Superoxide dismutase, copper/zinc binding domain"/>
    <property type="match status" value="1"/>
</dbReference>
<dbReference type="RefSeq" id="WP_311559084.1">
    <property type="nucleotide sequence ID" value="NZ_JAVREJ010000019.1"/>
</dbReference>
<evidence type="ECO:0000256" key="2">
    <source>
        <dbReference type="SAM" id="SignalP"/>
    </source>
</evidence>
<feature type="domain" description="Superoxide dismutase copper/zinc binding" evidence="3">
    <location>
        <begin position="61"/>
        <end position="186"/>
    </location>
</feature>
<keyword evidence="2" id="KW-0732">Signal</keyword>
<dbReference type="Pfam" id="PF00080">
    <property type="entry name" value="Sod_Cu"/>
    <property type="match status" value="1"/>
</dbReference>
<comment type="similarity">
    <text evidence="1">Belongs to the Cu-Zn superoxide dismutase family.</text>
</comment>
<organism evidence="4 5">
    <name type="scientific">Pseudonocardia charpentierae</name>
    <dbReference type="NCBI Taxonomy" id="3075545"/>
    <lineage>
        <taxon>Bacteria</taxon>
        <taxon>Bacillati</taxon>
        <taxon>Actinomycetota</taxon>
        <taxon>Actinomycetes</taxon>
        <taxon>Pseudonocardiales</taxon>
        <taxon>Pseudonocardiaceae</taxon>
        <taxon>Pseudonocardia</taxon>
    </lineage>
</organism>
<evidence type="ECO:0000259" key="3">
    <source>
        <dbReference type="Pfam" id="PF00080"/>
    </source>
</evidence>
<dbReference type="EMBL" id="JAVREJ010000019">
    <property type="protein sequence ID" value="MDT0352580.1"/>
    <property type="molecule type" value="Genomic_DNA"/>
</dbReference>
<name>A0ABU2NF35_9PSEU</name>
<gene>
    <name evidence="4" type="ORF">RM445_23940</name>
</gene>
<protein>
    <submittedName>
        <fullName evidence="4">Superoxide dismutase</fullName>
    </submittedName>
</protein>
<dbReference type="InterPro" id="IPR036423">
    <property type="entry name" value="SOD-like_Cu/Zn_dom_sf"/>
</dbReference>
<evidence type="ECO:0000313" key="4">
    <source>
        <dbReference type="EMBL" id="MDT0352580.1"/>
    </source>
</evidence>
<feature type="signal peptide" evidence="2">
    <location>
        <begin position="1"/>
        <end position="26"/>
    </location>
</feature>
<reference evidence="5" key="1">
    <citation type="submission" date="2023-07" db="EMBL/GenBank/DDBJ databases">
        <title>30 novel species of actinomycetes from the DSMZ collection.</title>
        <authorList>
            <person name="Nouioui I."/>
        </authorList>
    </citation>
    <scope>NUCLEOTIDE SEQUENCE [LARGE SCALE GENOMIC DNA]</scope>
    <source>
        <strain evidence="5">DSM 45834</strain>
    </source>
</reference>
<feature type="chain" id="PRO_5046785629" evidence="2">
    <location>
        <begin position="27"/>
        <end position="192"/>
    </location>
</feature>
<sequence>MRIPLLASAGVGACALALAVAVPAAAASSHNVSATVFGADSGSKAVTYDPAVVPTGAQMSVNISQAADGTVVALEVDGLLPNRGYAAHAHVNPCGATGADAGPHFQHAVDPAAGPDRPSVDPAYANADNEVWLDQQTDANGDGRAEAELPFTFAGNRSPRSVVVHAAEATATDAGHAGSAGDRAACITLPVT</sequence>
<dbReference type="Proteomes" id="UP001183202">
    <property type="component" value="Unassembled WGS sequence"/>
</dbReference>
<evidence type="ECO:0000313" key="5">
    <source>
        <dbReference type="Proteomes" id="UP001183202"/>
    </source>
</evidence>
<comment type="caution">
    <text evidence="4">The sequence shown here is derived from an EMBL/GenBank/DDBJ whole genome shotgun (WGS) entry which is preliminary data.</text>
</comment>
<dbReference type="SUPFAM" id="SSF49329">
    <property type="entry name" value="Cu,Zn superoxide dismutase-like"/>
    <property type="match status" value="1"/>
</dbReference>
<proteinExistence type="inferred from homology"/>
<accession>A0ABU2NF35</accession>
<evidence type="ECO:0000256" key="1">
    <source>
        <dbReference type="ARBA" id="ARBA00010457"/>
    </source>
</evidence>
<keyword evidence="5" id="KW-1185">Reference proteome</keyword>
<dbReference type="InterPro" id="IPR001424">
    <property type="entry name" value="SOD_Cu_Zn_dom"/>
</dbReference>